<sequence length="296" mass="33038">MELLPGPSFDGARKTVSLAIVALYRPPSRFSSLLIRLHPPFLVRVPPTWLTHHRSLSSDRCIEVTNRAITRIRIYLLRLLCLSGGMRLLLGSEALKVVGFRPYQEPRNWEAGTMLAWLCLNVGSCLSSLNGQSPRPLFHAGGGSRLGNTNTNPHATYIKYVKHVSRRKDDNEYVSGANMPAKNHLRLSVHIVLPGYLVNSFTPSPVCALWKSWKTTSQFGHPAWARDGRSSAHARVLYHVVTDMSDDSYFTSQEGELGKERRRASVTVLRATKACTHPNSWSFTVHHTLPACKCAS</sequence>
<reference evidence="1" key="2">
    <citation type="submission" date="2023-06" db="EMBL/GenBank/DDBJ databases">
        <authorList>
            <consortium name="Lawrence Berkeley National Laboratory"/>
            <person name="Mondo S.J."/>
            <person name="Hensen N."/>
            <person name="Bonometti L."/>
            <person name="Westerberg I."/>
            <person name="Brannstrom I.O."/>
            <person name="Guillou S."/>
            <person name="Cros-Aarteil S."/>
            <person name="Calhoun S."/>
            <person name="Haridas S."/>
            <person name="Kuo A."/>
            <person name="Pangilinan J."/>
            <person name="Riley R."/>
            <person name="Labutti K."/>
            <person name="Andreopoulos B."/>
            <person name="Lipzen A."/>
            <person name="Chen C."/>
            <person name="Yanf M."/>
            <person name="Daum C."/>
            <person name="Ng V."/>
            <person name="Clum A."/>
            <person name="Steindorff A."/>
            <person name="Ohm R."/>
            <person name="Martin F."/>
            <person name="Silar P."/>
            <person name="Natvig D."/>
            <person name="Lalanne C."/>
            <person name="Gautier V."/>
            <person name="Ament-Velasquez S.L."/>
            <person name="Kruys A."/>
            <person name="Hutchinson M.I."/>
            <person name="Powell A.J."/>
            <person name="Barry K."/>
            <person name="Miller A.N."/>
            <person name="Grigoriev I.V."/>
            <person name="Debuchy R."/>
            <person name="Gladieux P."/>
            <person name="Thoren M.H."/>
            <person name="Johannesson H."/>
        </authorList>
    </citation>
    <scope>NUCLEOTIDE SEQUENCE</scope>
    <source>
        <strain evidence="1">CBS 626.80</strain>
    </source>
</reference>
<comment type="caution">
    <text evidence="1">The sequence shown here is derived from an EMBL/GenBank/DDBJ whole genome shotgun (WGS) entry which is preliminary data.</text>
</comment>
<evidence type="ECO:0000313" key="1">
    <source>
        <dbReference type="EMBL" id="KAK3948426.1"/>
    </source>
</evidence>
<dbReference type="AlphaFoldDB" id="A0AAN6SCZ9"/>
<accession>A0AAN6SCZ9</accession>
<organism evidence="1 2">
    <name type="scientific">Pseudoneurospora amorphoporcata</name>
    <dbReference type="NCBI Taxonomy" id="241081"/>
    <lineage>
        <taxon>Eukaryota</taxon>
        <taxon>Fungi</taxon>
        <taxon>Dikarya</taxon>
        <taxon>Ascomycota</taxon>
        <taxon>Pezizomycotina</taxon>
        <taxon>Sordariomycetes</taxon>
        <taxon>Sordariomycetidae</taxon>
        <taxon>Sordariales</taxon>
        <taxon>Sordariaceae</taxon>
        <taxon>Pseudoneurospora</taxon>
    </lineage>
</organism>
<evidence type="ECO:0000313" key="2">
    <source>
        <dbReference type="Proteomes" id="UP001303222"/>
    </source>
</evidence>
<dbReference type="EMBL" id="MU859264">
    <property type="protein sequence ID" value="KAK3948426.1"/>
    <property type="molecule type" value="Genomic_DNA"/>
</dbReference>
<protein>
    <submittedName>
        <fullName evidence="1">Uncharacterized protein</fullName>
    </submittedName>
</protein>
<name>A0AAN6SCZ9_9PEZI</name>
<dbReference type="Proteomes" id="UP001303222">
    <property type="component" value="Unassembled WGS sequence"/>
</dbReference>
<gene>
    <name evidence="1" type="ORF">QBC32DRAFT_222043</name>
</gene>
<reference evidence="1" key="1">
    <citation type="journal article" date="2023" name="Mol. Phylogenet. Evol.">
        <title>Genome-scale phylogeny and comparative genomics of the fungal order Sordariales.</title>
        <authorList>
            <person name="Hensen N."/>
            <person name="Bonometti L."/>
            <person name="Westerberg I."/>
            <person name="Brannstrom I.O."/>
            <person name="Guillou S."/>
            <person name="Cros-Aarteil S."/>
            <person name="Calhoun S."/>
            <person name="Haridas S."/>
            <person name="Kuo A."/>
            <person name="Mondo S."/>
            <person name="Pangilinan J."/>
            <person name="Riley R."/>
            <person name="LaButti K."/>
            <person name="Andreopoulos B."/>
            <person name="Lipzen A."/>
            <person name="Chen C."/>
            <person name="Yan M."/>
            <person name="Daum C."/>
            <person name="Ng V."/>
            <person name="Clum A."/>
            <person name="Steindorff A."/>
            <person name="Ohm R.A."/>
            <person name="Martin F."/>
            <person name="Silar P."/>
            <person name="Natvig D.O."/>
            <person name="Lalanne C."/>
            <person name="Gautier V."/>
            <person name="Ament-Velasquez S.L."/>
            <person name="Kruys A."/>
            <person name="Hutchinson M.I."/>
            <person name="Powell A.J."/>
            <person name="Barry K."/>
            <person name="Miller A.N."/>
            <person name="Grigoriev I.V."/>
            <person name="Debuchy R."/>
            <person name="Gladieux P."/>
            <person name="Hiltunen Thoren M."/>
            <person name="Johannesson H."/>
        </authorList>
    </citation>
    <scope>NUCLEOTIDE SEQUENCE</scope>
    <source>
        <strain evidence="1">CBS 626.80</strain>
    </source>
</reference>
<proteinExistence type="predicted"/>
<keyword evidence="2" id="KW-1185">Reference proteome</keyword>